<reference evidence="4 5" key="1">
    <citation type="submission" date="2019-03" db="EMBL/GenBank/DDBJ databases">
        <title>Pragia sp. nov. isolated from the gut tract of Carduelis flavirostris.</title>
        <authorList>
            <person name="Ge Y."/>
        </authorList>
    </citation>
    <scope>NUCLEOTIDE SEQUENCE [LARGE SCALE GENOMIC DNA]</scope>
    <source>
        <strain evidence="4 5">CF-458</strain>
    </source>
</reference>
<dbReference type="OrthoDB" id="6053567at2"/>
<dbReference type="NCBIfam" id="TIGR04393">
    <property type="entry name" value="rpt_T5SS_PEPC"/>
    <property type="match status" value="1"/>
</dbReference>
<dbReference type="SMART" id="SM00869">
    <property type="entry name" value="Autotransporter"/>
    <property type="match status" value="1"/>
</dbReference>
<dbReference type="NCBIfam" id="TIGR02601">
    <property type="entry name" value="autotrns_rpt"/>
    <property type="match status" value="1"/>
</dbReference>
<evidence type="ECO:0000313" key="5">
    <source>
        <dbReference type="Proteomes" id="UP000293154"/>
    </source>
</evidence>
<dbReference type="Pfam" id="PF18883">
    <property type="entry name" value="AC_1"/>
    <property type="match status" value="1"/>
</dbReference>
<evidence type="ECO:0000313" key="4">
    <source>
        <dbReference type="EMBL" id="QBH96513.1"/>
    </source>
</evidence>
<dbReference type="EMBL" id="CP034752">
    <property type="protein sequence ID" value="QBH96513.1"/>
    <property type="molecule type" value="Genomic_DNA"/>
</dbReference>
<dbReference type="PROSITE" id="PS51208">
    <property type="entry name" value="AUTOTRANSPORTER"/>
    <property type="match status" value="1"/>
</dbReference>
<dbReference type="InterPro" id="IPR051551">
    <property type="entry name" value="Autotransporter_adhesion"/>
</dbReference>
<accession>A0A411WJZ2</accession>
<dbReference type="InterPro" id="IPR011050">
    <property type="entry name" value="Pectin_lyase_fold/virulence"/>
</dbReference>
<dbReference type="NCBIfam" id="TIGR01414">
    <property type="entry name" value="autotrans_barl"/>
    <property type="match status" value="1"/>
</dbReference>
<dbReference type="GO" id="GO:0019867">
    <property type="term" value="C:outer membrane"/>
    <property type="evidence" value="ECO:0007669"/>
    <property type="project" value="InterPro"/>
</dbReference>
<gene>
    <name evidence="4" type="ORF">EKN56_08910</name>
</gene>
<dbReference type="SUPFAM" id="SSF103515">
    <property type="entry name" value="Autotransporter"/>
    <property type="match status" value="1"/>
</dbReference>
<dbReference type="Gene3D" id="2.160.20.20">
    <property type="match status" value="1"/>
</dbReference>
<dbReference type="InterPro" id="IPR043990">
    <property type="entry name" value="AC_1"/>
</dbReference>
<dbReference type="InterPro" id="IPR030895">
    <property type="entry name" value="T5SS_PEPC_rpt"/>
</dbReference>
<proteinExistence type="predicted"/>
<dbReference type="PANTHER" id="PTHR35037:SF3">
    <property type="entry name" value="C-TERMINAL REGION OF AIDA-LIKE PROTEIN"/>
    <property type="match status" value="1"/>
</dbReference>
<sequence>MVANIKGIVLNNTFNYSKINGQRSQGAFKKKRIALAVIAGAFSTLSATFPQSVNANGSNIILHHDQEMTIDTTMDIRPTNVSSTGRVLIGFQEYIKEGTNGTLTVTENGNLTARLINLARHPNSYAVMNVEKGGKVQVINTSYAYPMAIGGDGGTTDSVGAVGILNITGPGSEVVVTPLNQSLSLGSGEVSIGSNGATGYLNITDGGKFSVRDNDGTDRGVGIYIGSRGANTTKGYVTVDGAGSEFYAENRILVGTYNQGVLSVKNGGTAKADSYISVGRVENILGESLLSVTGSGSLAQAENIYIGEGNKSQSAVVVADGGTLTSENNIYISRYSGSLGELVIGGRAGESALAAGTVNANIIQFGQNGYVGDGKITFNHTNDDYQLASTIVGQGAINVLSGNTELTADNTGFTGKFTIDNGGTLTARQQQNLSNVAISNNGGLTLLGNSDWELINQISGNGLINVDTNNNQFSFAANTGNAFTGTVALNNTRFTLDSLNVPQNLQFLQGTTLQLNNGSNTTVGTGAQSIGGLTFNGGQLSFDTTITPGELLSSNWVETDAGSVLDISGTGSVQVAMPPAVPNDIPAINSNKTLLEQDDEQTLVMLIKANGSVSGTGGQLSLIDENGNAISNAQLLDISQNGNVVAKGTYDFQLSSGTNNDGLYIGYGLKQLELQGSGNNALILTPATGATDLASDLRAKLTGSGDLAIDAVGQTVSLSNGGNDYTGETFIRQGTLLLANNNVLGQTSHLQLDADTQVLMNNYQQSVGKLSTAVGSQVSLGDGSQLTITSAQRTAGDNDGGLIAQDTLTGTGSLILDGSAVVVNGTNEQYSGNVTLNNNSSIALEQVNGLGATGNITLTGAGDRLTLSITPDSAIPTHAFTRTLAGQGVVSLQDSTDITLNADNSGFSGLFTVAQDSTLRAAAVPHLGSAGIDNQGELYLTANNNWILENDIYGSGDLYKQGASMMIVNHDLTYTGNTTVENGTLVIGDNTETAGALSASSQINVLSGAVLGGSGHVAGYIDNAGTVSALNALSGYESAAASHFTVGGINNSGTLLLAGGSTGNQLNINGNYTGNSGSQLVINTQLGDDNSATDKLVINGDSAGATDLIVNNVNGAGAATQNGIQVVSVNGASDAEFKLANRAVAGAYEYLLYKHGTTEEDGHWYLRNTTEEQPGGGDNGNGTKPEEVTPDEGTPIYRPEAGSYIANMAAAKTMFNLRLEDREGRAENSSMWLRQVGSHNRQRESSGQLRTTTNSYVIQGGGEILSHQFGEQDRLGLGLMLGYGNASSKTRSTFTGYHSKGRVDGYTAGIYGTWYQDAKTLNGLYLDSWLQYSWLDASVNGEKLSQEDYDIKGYSASLEGGYRLPVYQGLNGDVFITPEAQVIFNALDVSDYRETGGTYVRSSGKDNVQTRLGLKVSRDGVHDKDKGTNKLFTIYAAINWLYNSELTGVYMNDVHMEQVGSRNIGELKLGAEGQINSHLNLWSNVAQQIGGDGYSDTSVNFGIKYRF</sequence>
<dbReference type="PANTHER" id="PTHR35037">
    <property type="entry name" value="C-TERMINAL REGION OF AIDA-LIKE PROTEIN"/>
    <property type="match status" value="1"/>
</dbReference>
<dbReference type="RefSeq" id="WP_130591453.1">
    <property type="nucleotide sequence ID" value="NZ_CP034752.1"/>
</dbReference>
<dbReference type="Proteomes" id="UP000293154">
    <property type="component" value="Chromosome"/>
</dbReference>
<dbReference type="Gene3D" id="2.40.128.130">
    <property type="entry name" value="Autotransporter beta-domain"/>
    <property type="match status" value="1"/>
</dbReference>
<dbReference type="SUPFAM" id="SSF51126">
    <property type="entry name" value="Pectin lyase-like"/>
    <property type="match status" value="1"/>
</dbReference>
<dbReference type="Pfam" id="PF03797">
    <property type="entry name" value="Autotransporter"/>
    <property type="match status" value="1"/>
</dbReference>
<dbReference type="KEGG" id="prag:EKN56_08910"/>
<dbReference type="InterPro" id="IPR012332">
    <property type="entry name" value="Autotransporter_pectin_lyase_C"/>
</dbReference>
<evidence type="ECO:0000256" key="2">
    <source>
        <dbReference type="SAM" id="MobiDB-lite"/>
    </source>
</evidence>
<dbReference type="InterPro" id="IPR005546">
    <property type="entry name" value="Autotransporte_beta"/>
</dbReference>
<keyword evidence="1" id="KW-0732">Signal</keyword>
<keyword evidence="5" id="KW-1185">Reference proteome</keyword>
<feature type="region of interest" description="Disordered" evidence="2">
    <location>
        <begin position="1168"/>
        <end position="1197"/>
    </location>
</feature>
<evidence type="ECO:0000256" key="1">
    <source>
        <dbReference type="ARBA" id="ARBA00022729"/>
    </source>
</evidence>
<protein>
    <submittedName>
        <fullName evidence="4">Autotransporter outer membrane beta-barrel domain-containing protein</fullName>
    </submittedName>
</protein>
<dbReference type="CDD" id="cd01344">
    <property type="entry name" value="PL2_Passenger_AT"/>
    <property type="match status" value="1"/>
</dbReference>
<dbReference type="InterPro" id="IPR006315">
    <property type="entry name" value="OM_autotransptr_brl_dom"/>
</dbReference>
<feature type="domain" description="Autotransporter" evidence="3">
    <location>
        <begin position="1224"/>
        <end position="1507"/>
    </location>
</feature>
<evidence type="ECO:0000259" key="3">
    <source>
        <dbReference type="PROSITE" id="PS51208"/>
    </source>
</evidence>
<dbReference type="InterPro" id="IPR036709">
    <property type="entry name" value="Autotransporte_beta_dom_sf"/>
</dbReference>
<name>A0A411WJZ2_9GAMM</name>
<dbReference type="InterPro" id="IPR013425">
    <property type="entry name" value="Autotrns_rpt"/>
</dbReference>
<organism evidence="4 5">
    <name type="scientific">Limnobaculum zhutongyuii</name>
    <dbReference type="NCBI Taxonomy" id="2498113"/>
    <lineage>
        <taxon>Bacteria</taxon>
        <taxon>Pseudomonadati</taxon>
        <taxon>Pseudomonadota</taxon>
        <taxon>Gammaproteobacteria</taxon>
        <taxon>Enterobacterales</taxon>
        <taxon>Budviciaceae</taxon>
        <taxon>Limnobaculum</taxon>
    </lineage>
</organism>